<keyword evidence="3 6" id="KW-0812">Transmembrane</keyword>
<feature type="transmembrane region" description="Helical" evidence="6">
    <location>
        <begin position="27"/>
        <end position="46"/>
    </location>
</feature>
<gene>
    <name evidence="7" type="ORF">QC825_07800</name>
</gene>
<sequence>MAVLIGFVGLLACQLLGELIVKAGHLPIPGPVAGMIVMLIALMVRGRVPDGVRLVSEGLLKYLTLLYVPAGVGIMVYFATLGQNLLTIAVTLVGSIVLTQVVTALVLKALTRKRGQNEADCS</sequence>
<dbReference type="Proteomes" id="UP001269375">
    <property type="component" value="Unassembled WGS sequence"/>
</dbReference>
<evidence type="ECO:0000256" key="6">
    <source>
        <dbReference type="SAM" id="Phobius"/>
    </source>
</evidence>
<dbReference type="PANTHER" id="PTHR33931">
    <property type="entry name" value="HOLIN-LIKE PROTEIN CIDA-RELATED"/>
    <property type="match status" value="1"/>
</dbReference>
<proteinExistence type="predicted"/>
<dbReference type="EMBL" id="JARWAO010000003">
    <property type="protein sequence ID" value="MDR5895969.1"/>
    <property type="molecule type" value="Genomic_DNA"/>
</dbReference>
<name>A0ABU1GV92_9GAMM</name>
<comment type="subcellular location">
    <subcellularLocation>
        <location evidence="1">Cell membrane</location>
        <topology evidence="1">Multi-pass membrane protein</topology>
    </subcellularLocation>
</comment>
<evidence type="ECO:0000313" key="8">
    <source>
        <dbReference type="Proteomes" id="UP001269375"/>
    </source>
</evidence>
<evidence type="ECO:0000313" key="7">
    <source>
        <dbReference type="EMBL" id="MDR5895969.1"/>
    </source>
</evidence>
<accession>A0ABU1GV92</accession>
<dbReference type="PANTHER" id="PTHR33931:SF2">
    <property type="entry name" value="HOLIN-LIKE PROTEIN CIDA"/>
    <property type="match status" value="1"/>
</dbReference>
<evidence type="ECO:0000256" key="2">
    <source>
        <dbReference type="ARBA" id="ARBA00022475"/>
    </source>
</evidence>
<comment type="caution">
    <text evidence="7">The sequence shown here is derived from an EMBL/GenBank/DDBJ whole genome shotgun (WGS) entry which is preliminary data.</text>
</comment>
<dbReference type="InterPro" id="IPR005538">
    <property type="entry name" value="LrgA/CidA"/>
</dbReference>
<evidence type="ECO:0000256" key="5">
    <source>
        <dbReference type="ARBA" id="ARBA00023136"/>
    </source>
</evidence>
<keyword evidence="2" id="KW-1003">Cell membrane</keyword>
<evidence type="ECO:0000256" key="1">
    <source>
        <dbReference type="ARBA" id="ARBA00004651"/>
    </source>
</evidence>
<reference evidence="7 8" key="1">
    <citation type="submission" date="2023-04" db="EMBL/GenBank/DDBJ databases">
        <title>A long-awaited taxogenomic arrangement of the family Halomonadaceae.</title>
        <authorList>
            <person name="De La Haba R."/>
            <person name="Chuvochina M."/>
            <person name="Wittouck S."/>
            <person name="Arahal D.R."/>
            <person name="Sanchez-Porro C."/>
            <person name="Hugenholtz P."/>
            <person name="Ventosa A."/>
        </authorList>
    </citation>
    <scope>NUCLEOTIDE SEQUENCE [LARGE SCALE GENOMIC DNA]</scope>
    <source>
        <strain evidence="7 8">DSM 22428</strain>
    </source>
</reference>
<keyword evidence="4 6" id="KW-1133">Transmembrane helix</keyword>
<dbReference type="RefSeq" id="WP_251589901.1">
    <property type="nucleotide sequence ID" value="NZ_JAMLJI010000001.1"/>
</dbReference>
<protein>
    <submittedName>
        <fullName evidence="7">CidA/LrgA family protein</fullName>
    </submittedName>
</protein>
<organism evidence="7 8">
    <name type="scientific">Larsenimonas suaedae</name>
    <dbReference type="NCBI Taxonomy" id="1851019"/>
    <lineage>
        <taxon>Bacteria</taxon>
        <taxon>Pseudomonadati</taxon>
        <taxon>Pseudomonadota</taxon>
        <taxon>Gammaproteobacteria</taxon>
        <taxon>Oceanospirillales</taxon>
        <taxon>Halomonadaceae</taxon>
        <taxon>Larsenimonas</taxon>
    </lineage>
</organism>
<evidence type="ECO:0000256" key="4">
    <source>
        <dbReference type="ARBA" id="ARBA00022989"/>
    </source>
</evidence>
<keyword evidence="5 6" id="KW-0472">Membrane</keyword>
<dbReference type="Pfam" id="PF03788">
    <property type="entry name" value="LrgA"/>
    <property type="match status" value="1"/>
</dbReference>
<keyword evidence="8" id="KW-1185">Reference proteome</keyword>
<feature type="transmembrane region" description="Helical" evidence="6">
    <location>
        <begin position="58"/>
        <end position="79"/>
    </location>
</feature>
<evidence type="ECO:0000256" key="3">
    <source>
        <dbReference type="ARBA" id="ARBA00022692"/>
    </source>
</evidence>
<feature type="transmembrane region" description="Helical" evidence="6">
    <location>
        <begin position="85"/>
        <end position="107"/>
    </location>
</feature>